<name>A0A076G7F4_9CAUD</name>
<dbReference type="Proteomes" id="UP000259540">
    <property type="component" value="Segment"/>
</dbReference>
<reference evidence="1 2" key="1">
    <citation type="submission" date="2014-04" db="EMBL/GenBank/DDBJ databases">
        <title>Genome sequencing of lytic Listeria phages.</title>
        <authorList>
            <person name="Woolston J."/>
            <person name="Rajanna C."/>
            <person name="Abuladze T."/>
            <person name="Li M."/>
            <person name="Anderson B."/>
            <person name="Sulakvelidze A."/>
        </authorList>
    </citation>
    <scope>NUCLEOTIDE SEQUENCE [LARGE SCALE GENOMIC DNA]</scope>
</reference>
<dbReference type="EMBL" id="KJ668715">
    <property type="protein sequence ID" value="AII27402.1"/>
    <property type="molecule type" value="Genomic_DNA"/>
</dbReference>
<organism evidence="1 2">
    <name type="scientific">Listeria phage LMTA-34</name>
    <dbReference type="NCBI Taxonomy" id="1486397"/>
    <lineage>
        <taxon>Viruses</taxon>
        <taxon>Duplodnaviria</taxon>
        <taxon>Heunggongvirae</taxon>
        <taxon>Uroviricota</taxon>
        <taxon>Caudoviricetes</taxon>
        <taxon>Herelleviridae</taxon>
        <taxon>Jasinskavirinae</taxon>
        <taxon>Pecentumvirus</taxon>
        <taxon>Pecentumvirus LMTA34</taxon>
    </lineage>
</organism>
<evidence type="ECO:0000313" key="1">
    <source>
        <dbReference type="EMBL" id="AII27402.1"/>
    </source>
</evidence>
<proteinExistence type="predicted"/>
<sequence length="58" mass="6929">MRYKVTYLSQEVYEVEAENEEEATRIAEFNPMYRTDAHIKLIEEENLLDCELTEEVAE</sequence>
<evidence type="ECO:0000313" key="2">
    <source>
        <dbReference type="Proteomes" id="UP000259540"/>
    </source>
</evidence>
<protein>
    <submittedName>
        <fullName evidence="1">Uncharacterized protein</fullName>
    </submittedName>
</protein>
<accession>A0A076G7F4</accession>